<evidence type="ECO:0000259" key="1">
    <source>
        <dbReference type="Pfam" id="PF03372"/>
    </source>
</evidence>
<dbReference type="Gramene" id="evm.model.04.387">
    <property type="protein sequence ID" value="cds.evm.model.04.387"/>
    <property type="gene ID" value="evm.TU.04.387"/>
</dbReference>
<accession>A0A803PH95</accession>
<dbReference type="PANTHER" id="PTHR33116:SF86">
    <property type="entry name" value="REVERSE TRANSCRIPTASE DOMAIN-CONTAINING PROTEIN"/>
    <property type="match status" value="1"/>
</dbReference>
<dbReference type="PANTHER" id="PTHR33116">
    <property type="entry name" value="REVERSE TRANSCRIPTASE ZINC-BINDING DOMAIN-CONTAINING PROTEIN-RELATED-RELATED"/>
    <property type="match status" value="1"/>
</dbReference>
<dbReference type="EMBL" id="UZAU01000358">
    <property type="status" value="NOT_ANNOTATED_CDS"/>
    <property type="molecule type" value="Genomic_DNA"/>
</dbReference>
<dbReference type="Pfam" id="PF14111">
    <property type="entry name" value="DUF4283"/>
    <property type="match status" value="1"/>
</dbReference>
<evidence type="ECO:0000313" key="3">
    <source>
        <dbReference type="EnsemblPlants" id="cds.evm.model.04.387"/>
    </source>
</evidence>
<dbReference type="EnsemblPlants" id="evm.model.04.387">
    <property type="protein sequence ID" value="cds.evm.model.04.387"/>
    <property type="gene ID" value="evm.TU.04.387"/>
</dbReference>
<feature type="domain" description="Endonuclease/exonuclease/phosphatase" evidence="1">
    <location>
        <begin position="358"/>
        <end position="524"/>
    </location>
</feature>
<evidence type="ECO:0000313" key="4">
    <source>
        <dbReference type="Proteomes" id="UP000596661"/>
    </source>
</evidence>
<feature type="domain" description="DUF4283" evidence="2">
    <location>
        <begin position="42"/>
        <end position="115"/>
    </location>
</feature>
<dbReference type="Gene3D" id="3.60.10.10">
    <property type="entry name" value="Endonuclease/exonuclease/phosphatase"/>
    <property type="match status" value="1"/>
</dbReference>
<reference evidence="3" key="1">
    <citation type="submission" date="2018-11" db="EMBL/GenBank/DDBJ databases">
        <authorList>
            <person name="Grassa J C."/>
        </authorList>
    </citation>
    <scope>NUCLEOTIDE SEQUENCE [LARGE SCALE GENOMIC DNA]</scope>
</reference>
<proteinExistence type="predicted"/>
<evidence type="ECO:0000259" key="2">
    <source>
        <dbReference type="Pfam" id="PF14111"/>
    </source>
</evidence>
<dbReference type="SUPFAM" id="SSF56219">
    <property type="entry name" value="DNase I-like"/>
    <property type="match status" value="1"/>
</dbReference>
<sequence>MASSSGVANGGKEDVYSFQIEEEELAKLTVGNEGEEEGIDDRWCLVGRFLSNRMIDFDKIQNILASLWQPGMGMFVKKLDDNRFLFQFYHEVDIQGVVNGSPWTFDRMQLIIQRLPVGGDLNSLQLNHLDIWVQIHDVKPECMKEGTVRGVGNTLGKFIELDPNNFIGVWRDYLRVRVTLDIRKPLRRRMKLTHENAFRLDCETIYGDFIKALPQRTYKNIGARWLQNRGWQPVGITGDNAPGQSSNQPNMERNPSVDLAASHAHGNLLHNGENHDMDNIMMEGVQDEEFSSIKEGEVNGAIYGKNKEKELLDEYNSCVVIYDSKKRKVGGEGHLGHVGNKEKVVALSKKLGFEGCFAVDSQGRSGGLALLWKSEEEVIIDSYSLNHVDCFVHFEGQSKFRFTAFYWEPNRSLRKTYWEFLRTLHARFQEAWCIMGDFNNILHNKEKRGGNPYPSWLLDGFQEVVRHCGLYDLDLLGHSFTWEKSRDTSAWMEVRLDRTMANLAWLSRYPEAKLFNFAVSPSDHTHLFLDILHHIKPAGGNHFRFENYWTRFQECEEVIRDSWSRSGGSQMHQKLHQCGQDLQAWGTSVASTKREVANVQQMLQVFSNASGRRVNFGNSSGFFSSNTTSQKRETICNRLRIREAEENRKYLGLPSSIGRNKTGVFSFVVDKVQKRIQTWDNKLLSRASKEVLIKAVVQDLSAYTMNLFFLPLGTCHQMESAISRFWWKSNNSKGIHWLSWDKLTAHKVDGGMGFHDFRDFNLSLLAKQGWRLLSCEEMLATIVFKARYFASGVGSCWSEAFGGDGSRISILHEPWLIDDINPYIETFSSSLQGKLVNALMQIDRLEWDSEVISDVYERDKEMVWRIPLTAASRKDNWLKDSKGVFSVKSAYRLQHDINSHINHIVSTDLWRKMCFARSCWRQTKVPVVAPVAMTFRCWFEEGLTKWSEVESIEAAMTLWAVWKMQNDVVWSSISPSSEEVIHVATVNYSDWCNAQQFKKESLPVHSIVVPEKWCRPNFPCIKVNVDGAIFS</sequence>
<evidence type="ECO:0008006" key="5">
    <source>
        <dbReference type="Google" id="ProtNLM"/>
    </source>
</evidence>
<dbReference type="AlphaFoldDB" id="A0A803PH95"/>
<dbReference type="InterPro" id="IPR005135">
    <property type="entry name" value="Endo/exonuclease/phosphatase"/>
</dbReference>
<keyword evidence="4" id="KW-1185">Reference proteome</keyword>
<dbReference type="Proteomes" id="UP000596661">
    <property type="component" value="Chromosome 4"/>
</dbReference>
<reference evidence="3" key="2">
    <citation type="submission" date="2021-03" db="UniProtKB">
        <authorList>
            <consortium name="EnsemblPlants"/>
        </authorList>
    </citation>
    <scope>IDENTIFICATION</scope>
</reference>
<dbReference type="GO" id="GO:0003824">
    <property type="term" value="F:catalytic activity"/>
    <property type="evidence" value="ECO:0007669"/>
    <property type="project" value="InterPro"/>
</dbReference>
<name>A0A803PH95_CANSA</name>
<protein>
    <recommendedName>
        <fullName evidence="5">DUF4283 domain-containing protein</fullName>
    </recommendedName>
</protein>
<dbReference type="InterPro" id="IPR025558">
    <property type="entry name" value="DUF4283"/>
</dbReference>
<dbReference type="InterPro" id="IPR036691">
    <property type="entry name" value="Endo/exonu/phosph_ase_sf"/>
</dbReference>
<organism evidence="3 4">
    <name type="scientific">Cannabis sativa</name>
    <name type="common">Hemp</name>
    <name type="synonym">Marijuana</name>
    <dbReference type="NCBI Taxonomy" id="3483"/>
    <lineage>
        <taxon>Eukaryota</taxon>
        <taxon>Viridiplantae</taxon>
        <taxon>Streptophyta</taxon>
        <taxon>Embryophyta</taxon>
        <taxon>Tracheophyta</taxon>
        <taxon>Spermatophyta</taxon>
        <taxon>Magnoliopsida</taxon>
        <taxon>eudicotyledons</taxon>
        <taxon>Gunneridae</taxon>
        <taxon>Pentapetalae</taxon>
        <taxon>rosids</taxon>
        <taxon>fabids</taxon>
        <taxon>Rosales</taxon>
        <taxon>Cannabaceae</taxon>
        <taxon>Cannabis</taxon>
    </lineage>
</organism>
<dbReference type="Pfam" id="PF03372">
    <property type="entry name" value="Exo_endo_phos"/>
    <property type="match status" value="1"/>
</dbReference>